<gene>
    <name evidence="12" type="ORF">LRAMOSA10730</name>
</gene>
<evidence type="ECO:0000256" key="2">
    <source>
        <dbReference type="ARBA" id="ARBA00004613"/>
    </source>
</evidence>
<keyword evidence="10" id="KW-0732">Signal</keyword>
<feature type="chain" id="PRO_5005104879" description="Peptide hydrolase" evidence="10">
    <location>
        <begin position="20"/>
        <end position="341"/>
    </location>
</feature>
<dbReference type="GO" id="GO:0008233">
    <property type="term" value="F:peptidase activity"/>
    <property type="evidence" value="ECO:0007669"/>
    <property type="project" value="UniProtKB-KW"/>
</dbReference>
<keyword evidence="5" id="KW-0808">Transferase</keyword>
<keyword evidence="10" id="KW-0645">Protease</keyword>
<dbReference type="InterPro" id="IPR007484">
    <property type="entry name" value="Peptidase_M28"/>
</dbReference>
<feature type="signal peptide" evidence="10">
    <location>
        <begin position="1"/>
        <end position="19"/>
    </location>
</feature>
<evidence type="ECO:0000256" key="1">
    <source>
        <dbReference type="ARBA" id="ARBA00000001"/>
    </source>
</evidence>
<evidence type="ECO:0000256" key="9">
    <source>
        <dbReference type="ARBA" id="ARBA00023315"/>
    </source>
</evidence>
<dbReference type="Pfam" id="PF04389">
    <property type="entry name" value="Peptidase_M28"/>
    <property type="match status" value="1"/>
</dbReference>
<dbReference type="CDD" id="cd03880">
    <property type="entry name" value="M28_QC_like"/>
    <property type="match status" value="1"/>
</dbReference>
<dbReference type="PANTHER" id="PTHR12283">
    <property type="entry name" value="GLUTAMINYL-PEPTIDE CYCLOTRANSFERASE"/>
    <property type="match status" value="1"/>
</dbReference>
<dbReference type="GO" id="GO:0005576">
    <property type="term" value="C:extracellular region"/>
    <property type="evidence" value="ECO:0007669"/>
    <property type="project" value="UniProtKB-SubCell"/>
</dbReference>
<dbReference type="PANTHER" id="PTHR12283:SF6">
    <property type="entry name" value="GLUTAMINYL-PEPTIDE CYCLOTRANSFERASE-RELATED"/>
    <property type="match status" value="1"/>
</dbReference>
<evidence type="ECO:0000256" key="7">
    <source>
        <dbReference type="ARBA" id="ARBA00022833"/>
    </source>
</evidence>
<dbReference type="Gene3D" id="3.40.630.10">
    <property type="entry name" value="Zn peptidases"/>
    <property type="match status" value="1"/>
</dbReference>
<comment type="similarity">
    <text evidence="3">Belongs to the glutaminyl-peptide cyclotransferase family.</text>
</comment>
<evidence type="ECO:0000256" key="3">
    <source>
        <dbReference type="ARBA" id="ARBA00006014"/>
    </source>
</evidence>
<dbReference type="GO" id="GO:0008270">
    <property type="term" value="F:zinc ion binding"/>
    <property type="evidence" value="ECO:0007669"/>
    <property type="project" value="TreeGrafter"/>
</dbReference>
<feature type="domain" description="Peptidase M28" evidence="11">
    <location>
        <begin position="93"/>
        <end position="329"/>
    </location>
</feature>
<dbReference type="GO" id="GO:0016603">
    <property type="term" value="F:glutaminyl-peptide cyclotransferase activity"/>
    <property type="evidence" value="ECO:0007669"/>
    <property type="project" value="UniProtKB-EC"/>
</dbReference>
<keyword evidence="8" id="KW-1015">Disulfide bond</keyword>
<dbReference type="InterPro" id="IPR037457">
    <property type="entry name" value="M28_QC"/>
</dbReference>
<evidence type="ECO:0000256" key="4">
    <source>
        <dbReference type="ARBA" id="ARBA00022525"/>
    </source>
</evidence>
<accession>A0A077WPM9</accession>
<name>A0A077WPM9_9FUNG</name>
<keyword evidence="6 10" id="KW-0479">Metal-binding</keyword>
<dbReference type="SUPFAM" id="SSF53187">
    <property type="entry name" value="Zn-dependent exopeptidases"/>
    <property type="match status" value="1"/>
</dbReference>
<evidence type="ECO:0000256" key="8">
    <source>
        <dbReference type="ARBA" id="ARBA00023157"/>
    </source>
</evidence>
<keyword evidence="7 10" id="KW-0862">Zinc</keyword>
<dbReference type="GO" id="GO:0006508">
    <property type="term" value="P:proteolysis"/>
    <property type="evidence" value="ECO:0007669"/>
    <property type="project" value="UniProtKB-KW"/>
</dbReference>
<evidence type="ECO:0000259" key="11">
    <source>
        <dbReference type="Pfam" id="PF04389"/>
    </source>
</evidence>
<reference evidence="12" key="1">
    <citation type="journal article" date="2014" name="Genome Announc.">
        <title>De novo whole-genome sequence and genome annotation of Lichtheimia ramosa.</title>
        <authorList>
            <person name="Linde J."/>
            <person name="Schwartze V."/>
            <person name="Binder U."/>
            <person name="Lass-Florl C."/>
            <person name="Voigt K."/>
            <person name="Horn F."/>
        </authorList>
    </citation>
    <scope>NUCLEOTIDE SEQUENCE</scope>
    <source>
        <strain evidence="12">JMRC FSU:6197</strain>
    </source>
</reference>
<comment type="similarity">
    <text evidence="10">Belongs to the peptidase M28 family.</text>
</comment>
<organism evidence="12">
    <name type="scientific">Lichtheimia ramosa</name>
    <dbReference type="NCBI Taxonomy" id="688394"/>
    <lineage>
        <taxon>Eukaryota</taxon>
        <taxon>Fungi</taxon>
        <taxon>Fungi incertae sedis</taxon>
        <taxon>Mucoromycota</taxon>
        <taxon>Mucoromycotina</taxon>
        <taxon>Mucoromycetes</taxon>
        <taxon>Mucorales</taxon>
        <taxon>Lichtheimiaceae</taxon>
        <taxon>Lichtheimia</taxon>
    </lineage>
</organism>
<dbReference type="FunFam" id="3.40.630.10:FF:000029">
    <property type="entry name" value="Glutaminyl-peptide cyclotransferase"/>
    <property type="match status" value="1"/>
</dbReference>
<evidence type="ECO:0000256" key="5">
    <source>
        <dbReference type="ARBA" id="ARBA00022679"/>
    </source>
</evidence>
<dbReference type="AlphaFoldDB" id="A0A077WPM9"/>
<dbReference type="EMBL" id="LK023331">
    <property type="protein sequence ID" value="CDS09370.1"/>
    <property type="molecule type" value="Genomic_DNA"/>
</dbReference>
<keyword evidence="9" id="KW-0012">Acyltransferase</keyword>
<keyword evidence="10" id="KW-0378">Hydrolase</keyword>
<protein>
    <recommendedName>
        <fullName evidence="10">Peptide hydrolase</fullName>
        <ecNumber evidence="10">3.4.-.-</ecNumber>
    </recommendedName>
</protein>
<comment type="catalytic activity">
    <reaction evidence="1">
        <text>N-terminal L-glutaminyl-[peptide] = N-terminal 5-oxo-L-prolyl-[peptide] + NH4(+)</text>
        <dbReference type="Rhea" id="RHEA:23652"/>
        <dbReference type="Rhea" id="RHEA-COMP:11736"/>
        <dbReference type="Rhea" id="RHEA-COMP:11846"/>
        <dbReference type="ChEBI" id="CHEBI:28938"/>
        <dbReference type="ChEBI" id="CHEBI:64722"/>
        <dbReference type="ChEBI" id="CHEBI:87215"/>
        <dbReference type="EC" id="2.3.2.5"/>
    </reaction>
</comment>
<comment type="subcellular location">
    <subcellularLocation>
        <location evidence="2">Secreted</location>
    </subcellularLocation>
</comment>
<evidence type="ECO:0000256" key="10">
    <source>
        <dbReference type="RuleBase" id="RU361240"/>
    </source>
</evidence>
<dbReference type="EC" id="3.4.-.-" evidence="10"/>
<proteinExistence type="inferred from homology"/>
<evidence type="ECO:0000256" key="6">
    <source>
        <dbReference type="ARBA" id="ARBA00022723"/>
    </source>
</evidence>
<keyword evidence="4" id="KW-0964">Secreted</keyword>
<dbReference type="InterPro" id="IPR040234">
    <property type="entry name" value="QC/QCL"/>
</dbReference>
<evidence type="ECO:0000313" key="12">
    <source>
        <dbReference type="EMBL" id="CDS09370.1"/>
    </source>
</evidence>
<dbReference type="OrthoDB" id="3907302at2759"/>
<sequence>MPPLAWLVFWLLRIANVLAYKELSIGALERVADKTDRVTNELLTPLMVPRVAGSAGNANVRNYIIQHFDTLGWHVELDSFNDTTPFGDKPFTNVVATKNPDAPNRLVLAAHFDSKYFDDFVFIGATDSAVPCALLLDIAEVLNDSIPATGSTTTLQLVFFDGEEAFVRWSETDSTYGARHLASLWEATPITSKPFNTIHRFNKLSGIETFVLLDLLGTPNPSIPNYFRETDTLYQHLQSLETRLADNSLLETQSTKINEPLHSIFAPDSLLTFNGRAMSDDHIPFLRRGVSILHLIPHPFPKEWHNELDNADCIDPPVVRNLARLFRGFVLEYLELDSSKL</sequence>